<feature type="domain" description="Activator of Hsp90 ATPase homologue 1/2-like C-terminal" evidence="2">
    <location>
        <begin position="22"/>
        <end position="145"/>
    </location>
</feature>
<accession>A0A1H6INH5</accession>
<organism evidence="3 4">
    <name type="scientific">Mycolicibacterium rutilum</name>
    <name type="common">Mycobacterium rutilum</name>
    <dbReference type="NCBI Taxonomy" id="370526"/>
    <lineage>
        <taxon>Bacteria</taxon>
        <taxon>Bacillati</taxon>
        <taxon>Actinomycetota</taxon>
        <taxon>Actinomycetes</taxon>
        <taxon>Mycobacteriales</taxon>
        <taxon>Mycobacteriaceae</taxon>
        <taxon>Mycolicibacterium</taxon>
    </lineage>
</organism>
<dbReference type="Pfam" id="PF08327">
    <property type="entry name" value="AHSA1"/>
    <property type="match status" value="1"/>
</dbReference>
<evidence type="ECO:0000256" key="1">
    <source>
        <dbReference type="ARBA" id="ARBA00006817"/>
    </source>
</evidence>
<dbReference type="STRING" id="370526.SAMN04489835_0769"/>
<dbReference type="SUPFAM" id="SSF55961">
    <property type="entry name" value="Bet v1-like"/>
    <property type="match status" value="1"/>
</dbReference>
<dbReference type="CDD" id="cd07814">
    <property type="entry name" value="SRPBCC_CalC_Aha1-like"/>
    <property type="match status" value="1"/>
</dbReference>
<keyword evidence="4" id="KW-1185">Reference proteome</keyword>
<dbReference type="RefSeq" id="WP_083406052.1">
    <property type="nucleotide sequence ID" value="NZ_LT629971.1"/>
</dbReference>
<sequence>MPVNKDESGRRWVSTDVLVPGTPEQVWQAIATGVGMSAWFTPTSVEEHVGGAVRFDFGDENCGEAVQAGTVTAWDPPRRFAYEEYDWSGDAPPLATEVTVTSRSGDRCVIRMVHSLFTDRDDWDDEMESFETGWPGFFEVLKVYLADFPGERSALVHAAAETSDSELSAWQRVTAALGLAGADVGERRETPSDAPPLAGAVSHIHQDGRARLISVRIDRPAAGVALVGACTVGEQAYTTVSIYLYGDDAEQVAAAEQPKWSAWLRGVLQPEPIAT</sequence>
<dbReference type="AlphaFoldDB" id="A0A1H6INH5"/>
<dbReference type="Gene3D" id="3.30.530.20">
    <property type="match status" value="1"/>
</dbReference>
<evidence type="ECO:0000313" key="3">
    <source>
        <dbReference type="EMBL" id="SEH51219.1"/>
    </source>
</evidence>
<dbReference type="InterPro" id="IPR023393">
    <property type="entry name" value="START-like_dom_sf"/>
</dbReference>
<name>A0A1H6INH5_MYCRU</name>
<dbReference type="EMBL" id="LT629971">
    <property type="protein sequence ID" value="SEH51219.1"/>
    <property type="molecule type" value="Genomic_DNA"/>
</dbReference>
<evidence type="ECO:0000259" key="2">
    <source>
        <dbReference type="Pfam" id="PF08327"/>
    </source>
</evidence>
<dbReference type="OrthoDB" id="8417725at2"/>
<gene>
    <name evidence="3" type="ORF">SAMN04489835_0769</name>
</gene>
<dbReference type="InterPro" id="IPR013538">
    <property type="entry name" value="ASHA1/2-like_C"/>
</dbReference>
<protein>
    <submittedName>
        <fullName evidence="3">Uncharacterized conserved protein YndB, AHSA1/START domain</fullName>
    </submittedName>
</protein>
<reference evidence="4" key="1">
    <citation type="submission" date="2016-10" db="EMBL/GenBank/DDBJ databases">
        <authorList>
            <person name="Varghese N."/>
            <person name="Submissions S."/>
        </authorList>
    </citation>
    <scope>NUCLEOTIDE SEQUENCE [LARGE SCALE GENOMIC DNA]</scope>
    <source>
        <strain evidence="4">DSM 45405</strain>
    </source>
</reference>
<dbReference type="Proteomes" id="UP000182915">
    <property type="component" value="Chromosome I"/>
</dbReference>
<comment type="similarity">
    <text evidence="1">Belongs to the AHA1 family.</text>
</comment>
<evidence type="ECO:0000313" key="4">
    <source>
        <dbReference type="Proteomes" id="UP000182915"/>
    </source>
</evidence>
<proteinExistence type="inferred from homology"/>